<proteinExistence type="predicted"/>
<name>A0A4Y2DI72_ARAVE</name>
<gene>
    <name evidence="1" type="ORF">AVEN_94963_1</name>
</gene>
<evidence type="ECO:0000313" key="1">
    <source>
        <dbReference type="EMBL" id="GBM16480.1"/>
    </source>
</evidence>
<organism evidence="1 2">
    <name type="scientific">Araneus ventricosus</name>
    <name type="common">Orbweaver spider</name>
    <name type="synonym">Epeira ventricosa</name>
    <dbReference type="NCBI Taxonomy" id="182803"/>
    <lineage>
        <taxon>Eukaryota</taxon>
        <taxon>Metazoa</taxon>
        <taxon>Ecdysozoa</taxon>
        <taxon>Arthropoda</taxon>
        <taxon>Chelicerata</taxon>
        <taxon>Arachnida</taxon>
        <taxon>Araneae</taxon>
        <taxon>Araneomorphae</taxon>
        <taxon>Entelegynae</taxon>
        <taxon>Araneoidea</taxon>
        <taxon>Araneidae</taxon>
        <taxon>Araneus</taxon>
    </lineage>
</organism>
<comment type="caution">
    <text evidence="1">The sequence shown here is derived from an EMBL/GenBank/DDBJ whole genome shotgun (WGS) entry which is preliminary data.</text>
</comment>
<dbReference type="AlphaFoldDB" id="A0A4Y2DI72"/>
<sequence length="239" mass="26930">MPRLFENSWKIVNLAASASLILCDVEFFNSELYNAYKCTGYRGLSKRFDTEGAVTHFFCRGQTVLVPVDNFGIHSLSNNIKNFIQVIKYVFECLSKKVSLPYSKIVFDLENVASSSFISLDKILISDLIFCKNIVLPFVSVSQNEEPSNCDNISICDMFLARTEYGLLIVSVHDANSQTWPKTLSTVADYKLNCLNQAQAGSFTMMCTATSGHETLLTQHERRLRVEFVVEMKTRGNAL</sequence>
<evidence type="ECO:0000313" key="2">
    <source>
        <dbReference type="Proteomes" id="UP000499080"/>
    </source>
</evidence>
<dbReference type="OrthoDB" id="6437306at2759"/>
<reference evidence="1 2" key="1">
    <citation type="journal article" date="2019" name="Sci. Rep.">
        <title>Orb-weaving spider Araneus ventricosus genome elucidates the spidroin gene catalogue.</title>
        <authorList>
            <person name="Kono N."/>
            <person name="Nakamura H."/>
            <person name="Ohtoshi R."/>
            <person name="Moran D.A.P."/>
            <person name="Shinohara A."/>
            <person name="Yoshida Y."/>
            <person name="Fujiwara M."/>
            <person name="Mori M."/>
            <person name="Tomita M."/>
            <person name="Arakawa K."/>
        </authorList>
    </citation>
    <scope>NUCLEOTIDE SEQUENCE [LARGE SCALE GENOMIC DNA]</scope>
</reference>
<dbReference type="Proteomes" id="UP000499080">
    <property type="component" value="Unassembled WGS sequence"/>
</dbReference>
<dbReference type="EMBL" id="BGPR01000374">
    <property type="protein sequence ID" value="GBM16480.1"/>
    <property type="molecule type" value="Genomic_DNA"/>
</dbReference>
<protein>
    <submittedName>
        <fullName evidence="1">Uncharacterized protein</fullName>
    </submittedName>
</protein>
<accession>A0A4Y2DI72</accession>
<keyword evidence="2" id="KW-1185">Reference proteome</keyword>